<dbReference type="RefSeq" id="WP_238947765.1">
    <property type="nucleotide sequence ID" value="NZ_CP011371.1"/>
</dbReference>
<dbReference type="NCBIfam" id="NF005089">
    <property type="entry name" value="PRK06522.1-4"/>
    <property type="match status" value="1"/>
</dbReference>
<evidence type="ECO:0000256" key="1">
    <source>
        <dbReference type="ARBA" id="ARBA00002919"/>
    </source>
</evidence>
<dbReference type="GO" id="GO:0015940">
    <property type="term" value="P:pantothenate biosynthetic process"/>
    <property type="evidence" value="ECO:0007669"/>
    <property type="project" value="UniProtKB-UniPathway"/>
</dbReference>
<dbReference type="STRING" id="413882.AAW51_1016"/>
<evidence type="ECO:0000259" key="12">
    <source>
        <dbReference type="Pfam" id="PF08546"/>
    </source>
</evidence>
<comment type="pathway">
    <text evidence="2">Cofactor biosynthesis; (R)-pantothenate biosynthesis; (R)-pantoate from 3-methyl-2-oxobutanoate: step 2/2.</text>
</comment>
<evidence type="ECO:0000256" key="3">
    <source>
        <dbReference type="ARBA" id="ARBA00007870"/>
    </source>
</evidence>
<dbReference type="Gene3D" id="1.10.1040.10">
    <property type="entry name" value="N-(1-d-carboxylethyl)-l-norvaline Dehydrogenase, domain 2"/>
    <property type="match status" value="1"/>
</dbReference>
<feature type="domain" description="Ketopantoate reductase N-terminal" evidence="11">
    <location>
        <begin position="6"/>
        <end position="108"/>
    </location>
</feature>
<dbReference type="EMBL" id="CP011371">
    <property type="protein sequence ID" value="AKJ27707.1"/>
    <property type="molecule type" value="Genomic_DNA"/>
</dbReference>
<dbReference type="InterPro" id="IPR013752">
    <property type="entry name" value="KPA_reductase"/>
</dbReference>
<evidence type="ECO:0000256" key="5">
    <source>
        <dbReference type="ARBA" id="ARBA00019465"/>
    </source>
</evidence>
<proteinExistence type="inferred from homology"/>
<evidence type="ECO:0000313" key="13">
    <source>
        <dbReference type="EMBL" id="AKJ27707.1"/>
    </source>
</evidence>
<dbReference type="AlphaFoldDB" id="A0A0G3BEF2"/>
<evidence type="ECO:0000256" key="10">
    <source>
        <dbReference type="ARBA" id="ARBA00048793"/>
    </source>
</evidence>
<dbReference type="FunFam" id="1.10.1040.10:FF:000017">
    <property type="entry name" value="2-dehydropantoate 2-reductase"/>
    <property type="match status" value="1"/>
</dbReference>
<dbReference type="KEGG" id="pbh:AAW51_1016"/>
<keyword evidence="7" id="KW-0521">NADP</keyword>
<accession>A0A0G3BEF2</accession>
<dbReference type="Gene3D" id="3.40.50.720">
    <property type="entry name" value="NAD(P)-binding Rossmann-like Domain"/>
    <property type="match status" value="1"/>
</dbReference>
<dbReference type="PATRIC" id="fig|413882.6.peg.1073"/>
<evidence type="ECO:0000256" key="9">
    <source>
        <dbReference type="ARBA" id="ARBA00032024"/>
    </source>
</evidence>
<dbReference type="Pfam" id="PF08546">
    <property type="entry name" value="ApbA_C"/>
    <property type="match status" value="1"/>
</dbReference>
<dbReference type="GO" id="GO:0008677">
    <property type="term" value="F:2-dehydropantoate 2-reductase activity"/>
    <property type="evidence" value="ECO:0007669"/>
    <property type="project" value="UniProtKB-EC"/>
</dbReference>
<comment type="catalytic activity">
    <reaction evidence="10">
        <text>(R)-pantoate + NADP(+) = 2-dehydropantoate + NADPH + H(+)</text>
        <dbReference type="Rhea" id="RHEA:16233"/>
        <dbReference type="ChEBI" id="CHEBI:11561"/>
        <dbReference type="ChEBI" id="CHEBI:15378"/>
        <dbReference type="ChEBI" id="CHEBI:15980"/>
        <dbReference type="ChEBI" id="CHEBI:57783"/>
        <dbReference type="ChEBI" id="CHEBI:58349"/>
        <dbReference type="EC" id="1.1.1.169"/>
    </reaction>
</comment>
<sequence length="331" mass="34693">MNGVKVCVYGAGAIGGFIGARLAARGAAVSAIARGANAEALRQHGWRLQTAAGLEQAPVQAVAEDAAQLGPQDLVVVAVKGHALASVARGIAPLLAAHTVVLMAMNGVPWWFFDHFGGPCAGVRLEAVDPGGHIRAALPTEHVIGCVVHATCSMPAPGLVHHGFGQRLIVGEPAGGISARLEALAGLLRNAGFEVEVSSCIQQDIWYKLWGNMTMNPISALTGATCDLILGDALVRRYCLEMMAEARRVGERIGCRIEQSGEDRLAVAGKLGAFKTSMLQDVEAGRPIELDPLLTVVHEIAARLGEPTPQLDALLGLVRLQARVRGLYPPS</sequence>
<dbReference type="SUPFAM" id="SSF48179">
    <property type="entry name" value="6-phosphogluconate dehydrogenase C-terminal domain-like"/>
    <property type="match status" value="1"/>
</dbReference>
<protein>
    <recommendedName>
        <fullName evidence="5">2-dehydropantoate 2-reductase</fullName>
        <ecNumber evidence="4">1.1.1.169</ecNumber>
    </recommendedName>
    <alternativeName>
        <fullName evidence="9">Ketopantoate reductase</fullName>
    </alternativeName>
</protein>
<feature type="domain" description="Ketopantoate reductase C-terminal" evidence="12">
    <location>
        <begin position="201"/>
        <end position="320"/>
    </location>
</feature>
<keyword evidence="6" id="KW-0566">Pantothenate biosynthesis</keyword>
<evidence type="ECO:0000256" key="2">
    <source>
        <dbReference type="ARBA" id="ARBA00004994"/>
    </source>
</evidence>
<comment type="similarity">
    <text evidence="3">Belongs to the ketopantoate reductase family.</text>
</comment>
<dbReference type="EC" id="1.1.1.169" evidence="4"/>
<dbReference type="PANTHER" id="PTHR21708">
    <property type="entry name" value="PROBABLE 2-DEHYDROPANTOATE 2-REDUCTASE"/>
    <property type="match status" value="1"/>
</dbReference>
<dbReference type="InterPro" id="IPR013328">
    <property type="entry name" value="6PGD_dom2"/>
</dbReference>
<comment type="function">
    <text evidence="1">Catalyzes the NADPH-dependent reduction of ketopantoate into pantoic acid.</text>
</comment>
<name>A0A0G3BEF2_9BURK</name>
<evidence type="ECO:0000313" key="14">
    <source>
        <dbReference type="Proteomes" id="UP000035352"/>
    </source>
</evidence>
<keyword evidence="14" id="KW-1185">Reference proteome</keyword>
<dbReference type="InterPro" id="IPR013332">
    <property type="entry name" value="KPR_N"/>
</dbReference>
<evidence type="ECO:0000256" key="4">
    <source>
        <dbReference type="ARBA" id="ARBA00013014"/>
    </source>
</evidence>
<organism evidence="13 14">
    <name type="scientific">Caldimonas brevitalea</name>
    <dbReference type="NCBI Taxonomy" id="413882"/>
    <lineage>
        <taxon>Bacteria</taxon>
        <taxon>Pseudomonadati</taxon>
        <taxon>Pseudomonadota</taxon>
        <taxon>Betaproteobacteria</taxon>
        <taxon>Burkholderiales</taxon>
        <taxon>Sphaerotilaceae</taxon>
        <taxon>Caldimonas</taxon>
    </lineage>
</organism>
<dbReference type="InterPro" id="IPR051402">
    <property type="entry name" value="KPR-Related"/>
</dbReference>
<evidence type="ECO:0000256" key="6">
    <source>
        <dbReference type="ARBA" id="ARBA00022655"/>
    </source>
</evidence>
<evidence type="ECO:0000259" key="11">
    <source>
        <dbReference type="Pfam" id="PF02558"/>
    </source>
</evidence>
<dbReference type="InterPro" id="IPR036291">
    <property type="entry name" value="NAD(P)-bd_dom_sf"/>
</dbReference>
<dbReference type="Pfam" id="PF02558">
    <property type="entry name" value="ApbA"/>
    <property type="match status" value="1"/>
</dbReference>
<dbReference type="Proteomes" id="UP000035352">
    <property type="component" value="Chromosome"/>
</dbReference>
<keyword evidence="8" id="KW-0560">Oxidoreductase</keyword>
<gene>
    <name evidence="13" type="primary">panE</name>
    <name evidence="13" type="ORF">AAW51_1016</name>
</gene>
<dbReference type="SUPFAM" id="SSF51735">
    <property type="entry name" value="NAD(P)-binding Rossmann-fold domains"/>
    <property type="match status" value="1"/>
</dbReference>
<reference evidence="13 14" key="1">
    <citation type="submission" date="2015-05" db="EMBL/GenBank/DDBJ databases">
        <authorList>
            <person name="Tang B."/>
            <person name="Yu Y."/>
        </authorList>
    </citation>
    <scope>NUCLEOTIDE SEQUENCE [LARGE SCALE GENOMIC DNA]</scope>
    <source>
        <strain evidence="13 14">DSM 7029</strain>
    </source>
</reference>
<dbReference type="GO" id="GO:0005737">
    <property type="term" value="C:cytoplasm"/>
    <property type="evidence" value="ECO:0007669"/>
    <property type="project" value="TreeGrafter"/>
</dbReference>
<dbReference type="PANTHER" id="PTHR21708:SF45">
    <property type="entry name" value="2-DEHYDROPANTOATE 2-REDUCTASE"/>
    <property type="match status" value="1"/>
</dbReference>
<dbReference type="FunFam" id="3.40.50.720:FF:000307">
    <property type="entry name" value="2-dehydropantoate 2-reductase"/>
    <property type="match status" value="1"/>
</dbReference>
<dbReference type="UniPathway" id="UPA00028">
    <property type="reaction ID" value="UER00004"/>
</dbReference>
<evidence type="ECO:0000256" key="7">
    <source>
        <dbReference type="ARBA" id="ARBA00022857"/>
    </source>
</evidence>
<evidence type="ECO:0000256" key="8">
    <source>
        <dbReference type="ARBA" id="ARBA00023002"/>
    </source>
</evidence>
<dbReference type="InterPro" id="IPR008927">
    <property type="entry name" value="6-PGluconate_DH-like_C_sf"/>
</dbReference>